<dbReference type="EMBL" id="QXQB01000001">
    <property type="protein sequence ID" value="RJX40771.1"/>
    <property type="molecule type" value="Genomic_DNA"/>
</dbReference>
<dbReference type="AlphaFoldDB" id="A0A3A6PVE9"/>
<dbReference type="RefSeq" id="WP_120106656.1">
    <property type="nucleotide sequence ID" value="NZ_QXQB01000001.1"/>
</dbReference>
<dbReference type="InterPro" id="IPR046118">
    <property type="entry name" value="DUF6115"/>
</dbReference>
<keyword evidence="4" id="KW-1185">Reference proteome</keyword>
<comment type="caution">
    <text evidence="3">The sequence shown here is derived from an EMBL/GenBank/DDBJ whole genome shotgun (WGS) entry which is preliminary data.</text>
</comment>
<organism evidence="3 4">
    <name type="scientific">Paenibacillus pinisoli</name>
    <dbReference type="NCBI Taxonomy" id="1276110"/>
    <lineage>
        <taxon>Bacteria</taxon>
        <taxon>Bacillati</taxon>
        <taxon>Bacillota</taxon>
        <taxon>Bacilli</taxon>
        <taxon>Bacillales</taxon>
        <taxon>Paenibacillaceae</taxon>
        <taxon>Paenibacillus</taxon>
    </lineage>
</organism>
<accession>A0A3A6PVE9</accession>
<feature type="coiled-coil region" evidence="1">
    <location>
        <begin position="35"/>
        <end position="98"/>
    </location>
</feature>
<evidence type="ECO:0000256" key="2">
    <source>
        <dbReference type="SAM" id="MobiDB-lite"/>
    </source>
</evidence>
<keyword evidence="1" id="KW-0175">Coiled coil</keyword>
<evidence type="ECO:0000313" key="3">
    <source>
        <dbReference type="EMBL" id="RJX40771.1"/>
    </source>
</evidence>
<evidence type="ECO:0000256" key="1">
    <source>
        <dbReference type="SAM" id="Coils"/>
    </source>
</evidence>
<reference evidence="3 4" key="1">
    <citation type="submission" date="2018-09" db="EMBL/GenBank/DDBJ databases">
        <title>Paenibacillus aracenensis nov. sp. isolated from a cave in southern Spain.</title>
        <authorList>
            <person name="Jurado V."/>
            <person name="Gutierrez-Patricio S."/>
            <person name="Gonzalez-Pimentel J.L."/>
            <person name="Miller A.Z."/>
            <person name="Laiz L."/>
            <person name="Saiz-Jimenez C."/>
        </authorList>
    </citation>
    <scope>NUCLEOTIDE SEQUENCE [LARGE SCALE GENOMIC DNA]</scope>
    <source>
        <strain evidence="3 4">JCM 19203</strain>
    </source>
</reference>
<feature type="region of interest" description="Disordered" evidence="2">
    <location>
        <begin position="105"/>
        <end position="146"/>
    </location>
</feature>
<proteinExistence type="predicted"/>
<dbReference type="OrthoDB" id="1682562at2"/>
<dbReference type="Gene3D" id="1.10.10.60">
    <property type="entry name" value="Homeodomain-like"/>
    <property type="match status" value="1"/>
</dbReference>
<sequence length="190" mass="20627">MDSWQYIVLVGAVVAVGALAMPRKKAESAEAPQSVRNMETALDQFMENMEKDNEQLIQLIAESQQAAKQEGESKDKRIATLEERCGQLEKLLQETLVKPAAARLREDQPSSGAMTGQADALSAPQAGQSGVVESAAQDQSPKPNSIHDRYSELFRLYAEGKSIEAIAKKLGMNKGEVQLIIGLSKQEGTL</sequence>
<name>A0A3A6PVE9_9BACL</name>
<dbReference type="Pfam" id="PF19610">
    <property type="entry name" value="DUF6115"/>
    <property type="match status" value="1"/>
</dbReference>
<evidence type="ECO:0000313" key="4">
    <source>
        <dbReference type="Proteomes" id="UP000267798"/>
    </source>
</evidence>
<gene>
    <name evidence="3" type="ORF">D3P09_01765</name>
</gene>
<protein>
    <submittedName>
        <fullName evidence="3">Uncharacterized protein</fullName>
    </submittedName>
</protein>
<dbReference type="Proteomes" id="UP000267798">
    <property type="component" value="Unassembled WGS sequence"/>
</dbReference>